<keyword evidence="7" id="KW-1185">Reference proteome</keyword>
<sequence length="299" mass="33555">MNTKALHYFVTIVELKSFSRASEALHVAQSALSVAMKKLESSVGLTLLHRHEKGVQLTDEGTRLYNHAKQILQKLQDAELEMQELKGLVKGEVRLGVPSMMGSYFFPDILMAFKQQYPGLKLTIIDAGTQSIRKMLIDGELDLGVILNESVPDSLEIEPLIEDEMLAVVSPQHDFAAQQTISIHEFFSQELIMFKKGYFHREMVDKLCIQHGLEPNISIETNLIPMILKVVQKDFAIGALLKLVTEQEKGVIGIPFEQSITLKIGMAWRKAGYLSVADKAFMEFTKQALPALVGRHHLI</sequence>
<dbReference type="PANTHER" id="PTHR30419">
    <property type="entry name" value="HTH-TYPE TRANSCRIPTIONAL REGULATOR YBHD"/>
    <property type="match status" value="1"/>
</dbReference>
<evidence type="ECO:0000256" key="4">
    <source>
        <dbReference type="ARBA" id="ARBA00023163"/>
    </source>
</evidence>
<dbReference type="Pfam" id="PF03466">
    <property type="entry name" value="LysR_substrate"/>
    <property type="match status" value="1"/>
</dbReference>
<accession>A0ABW7IXR4</accession>
<dbReference type="PROSITE" id="PS50931">
    <property type="entry name" value="HTH_LYSR"/>
    <property type="match status" value="1"/>
</dbReference>
<name>A0ABW7IXR4_9VIBR</name>
<dbReference type="Pfam" id="PF00126">
    <property type="entry name" value="HTH_1"/>
    <property type="match status" value="1"/>
</dbReference>
<comment type="caution">
    <text evidence="6">The sequence shown here is derived from an EMBL/GenBank/DDBJ whole genome shotgun (WGS) entry which is preliminary data.</text>
</comment>
<proteinExistence type="inferred from homology"/>
<dbReference type="InterPro" id="IPR050950">
    <property type="entry name" value="HTH-type_LysR_regulators"/>
</dbReference>
<comment type="similarity">
    <text evidence="1">Belongs to the LysR transcriptional regulatory family.</text>
</comment>
<evidence type="ECO:0000259" key="5">
    <source>
        <dbReference type="PROSITE" id="PS50931"/>
    </source>
</evidence>
<dbReference type="SUPFAM" id="SSF46785">
    <property type="entry name" value="Winged helix' DNA-binding domain"/>
    <property type="match status" value="1"/>
</dbReference>
<keyword evidence="4" id="KW-0804">Transcription</keyword>
<evidence type="ECO:0000313" key="7">
    <source>
        <dbReference type="Proteomes" id="UP001607151"/>
    </source>
</evidence>
<reference evidence="6 7" key="1">
    <citation type="submission" date="2024-10" db="EMBL/GenBank/DDBJ databases">
        <authorList>
            <person name="Yibar A."/>
            <person name="Saticioglu I.B."/>
            <person name="Duman M."/>
            <person name="Ajmi N."/>
            <person name="Gurler F."/>
            <person name="Ay H."/>
            <person name="Onuk E."/>
            <person name="Guler S."/>
            <person name="Romalde J.L."/>
        </authorList>
    </citation>
    <scope>NUCLEOTIDE SEQUENCE [LARGE SCALE GENOMIC DNA]</scope>
    <source>
        <strain evidence="6 7">14-MA-B</strain>
    </source>
</reference>
<dbReference type="Gene3D" id="1.10.10.10">
    <property type="entry name" value="Winged helix-like DNA-binding domain superfamily/Winged helix DNA-binding domain"/>
    <property type="match status" value="1"/>
</dbReference>
<dbReference type="EMBL" id="JBIHSN010000003">
    <property type="protein sequence ID" value="MFH0266423.1"/>
    <property type="molecule type" value="Genomic_DNA"/>
</dbReference>
<evidence type="ECO:0000256" key="2">
    <source>
        <dbReference type="ARBA" id="ARBA00023015"/>
    </source>
</evidence>
<keyword evidence="3" id="KW-0238">DNA-binding</keyword>
<evidence type="ECO:0000313" key="6">
    <source>
        <dbReference type="EMBL" id="MFH0266423.1"/>
    </source>
</evidence>
<dbReference type="InterPro" id="IPR005119">
    <property type="entry name" value="LysR_subst-bd"/>
</dbReference>
<dbReference type="InterPro" id="IPR036390">
    <property type="entry name" value="WH_DNA-bd_sf"/>
</dbReference>
<evidence type="ECO:0000256" key="1">
    <source>
        <dbReference type="ARBA" id="ARBA00009437"/>
    </source>
</evidence>
<organism evidence="6 7">
    <name type="scientific">Vibrio rumoiensis</name>
    <dbReference type="NCBI Taxonomy" id="76258"/>
    <lineage>
        <taxon>Bacteria</taxon>
        <taxon>Pseudomonadati</taxon>
        <taxon>Pseudomonadota</taxon>
        <taxon>Gammaproteobacteria</taxon>
        <taxon>Vibrionales</taxon>
        <taxon>Vibrionaceae</taxon>
        <taxon>Vibrio</taxon>
    </lineage>
</organism>
<evidence type="ECO:0000256" key="3">
    <source>
        <dbReference type="ARBA" id="ARBA00023125"/>
    </source>
</evidence>
<dbReference type="CDD" id="cd05466">
    <property type="entry name" value="PBP2_LTTR_substrate"/>
    <property type="match status" value="1"/>
</dbReference>
<dbReference type="InterPro" id="IPR000847">
    <property type="entry name" value="LysR_HTH_N"/>
</dbReference>
<gene>
    <name evidence="6" type="ORF">ACGRQ9_13310</name>
</gene>
<protein>
    <submittedName>
        <fullName evidence="6">LysR family transcriptional regulator</fullName>
    </submittedName>
</protein>
<dbReference type="Gene3D" id="3.40.190.290">
    <property type="match status" value="1"/>
</dbReference>
<keyword evidence="2" id="KW-0805">Transcription regulation</keyword>
<dbReference type="PANTHER" id="PTHR30419:SF30">
    <property type="entry name" value="LYSR FAMILY TRANSCRIPTIONAL REGULATOR"/>
    <property type="match status" value="1"/>
</dbReference>
<dbReference type="PRINTS" id="PR00039">
    <property type="entry name" value="HTHLYSR"/>
</dbReference>
<dbReference type="SUPFAM" id="SSF53850">
    <property type="entry name" value="Periplasmic binding protein-like II"/>
    <property type="match status" value="1"/>
</dbReference>
<dbReference type="Proteomes" id="UP001607151">
    <property type="component" value="Unassembled WGS sequence"/>
</dbReference>
<feature type="domain" description="HTH lysR-type" evidence="5">
    <location>
        <begin position="1"/>
        <end position="58"/>
    </location>
</feature>
<dbReference type="InterPro" id="IPR036388">
    <property type="entry name" value="WH-like_DNA-bd_sf"/>
</dbReference>
<dbReference type="RefSeq" id="WP_394608203.1">
    <property type="nucleotide sequence ID" value="NZ_JBIHSJ010000004.1"/>
</dbReference>